<reference evidence="1 2" key="1">
    <citation type="submission" date="2018-07" db="EMBL/GenBank/DDBJ databases">
        <title>Genome analysis of Larkinella rosea.</title>
        <authorList>
            <person name="Zhou Z."/>
            <person name="Wang G."/>
        </authorList>
    </citation>
    <scope>NUCLEOTIDE SEQUENCE [LARGE SCALE GENOMIC DNA]</scope>
    <source>
        <strain evidence="2">zzj9</strain>
    </source>
</reference>
<dbReference type="EMBL" id="QOWE01000008">
    <property type="protein sequence ID" value="RCR69479.1"/>
    <property type="molecule type" value="Genomic_DNA"/>
</dbReference>
<dbReference type="RefSeq" id="WP_114406167.1">
    <property type="nucleotide sequence ID" value="NZ_QOWE01000008.1"/>
</dbReference>
<gene>
    <name evidence="1" type="ORF">DUE52_11555</name>
</gene>
<organism evidence="1 2">
    <name type="scientific">Larkinella punicea</name>
    <dbReference type="NCBI Taxonomy" id="2315727"/>
    <lineage>
        <taxon>Bacteria</taxon>
        <taxon>Pseudomonadati</taxon>
        <taxon>Bacteroidota</taxon>
        <taxon>Cytophagia</taxon>
        <taxon>Cytophagales</taxon>
        <taxon>Spirosomataceae</taxon>
        <taxon>Larkinella</taxon>
    </lineage>
</organism>
<dbReference type="AlphaFoldDB" id="A0A368JP87"/>
<dbReference type="OrthoDB" id="8263000at2"/>
<dbReference type="Proteomes" id="UP000253383">
    <property type="component" value="Unassembled WGS sequence"/>
</dbReference>
<dbReference type="Gene3D" id="2.30.29.80">
    <property type="match status" value="1"/>
</dbReference>
<protein>
    <recommendedName>
        <fullName evidence="3">Baseplate protein J-like domain-containing protein</fullName>
    </recommendedName>
</protein>
<evidence type="ECO:0000313" key="2">
    <source>
        <dbReference type="Proteomes" id="UP000253383"/>
    </source>
</evidence>
<evidence type="ECO:0008006" key="3">
    <source>
        <dbReference type="Google" id="ProtNLM"/>
    </source>
</evidence>
<proteinExistence type="predicted"/>
<keyword evidence="2" id="KW-1185">Reference proteome</keyword>
<comment type="caution">
    <text evidence="1">The sequence shown here is derived from an EMBL/GenBank/DDBJ whole genome shotgun (WGS) entry which is preliminary data.</text>
</comment>
<sequence length="899" mass="101152">MTTASITISPAPPLQPASDYAALREAGLAYIERYASANWTDYNTHDPGITLLELLCYAITDLSLRTSLDMKDLLASSFGSGDAMQASFVTAGKALPTSPVSDLDYRKLFIDIDGVRNAWLEPASQTIFVNCQAKSGEAQLAYHAFPGVLPNNQTSFALKGLYDIQVDFDHFFVQQQVRAGTFADEAAGRQAVLKKVRETYLANRNLCEDVMTIGAVPVQYVMFCADIGLDNEANVSEVYAEILFRVQDYLAPPVKRYSLAERQNHTDADGNRLTTDQIFDGPRLANGFIDDDELEQSERRSRVYASDLINLMMSVKGVKDVRKVLMNKWKAGDACLNGPPLANGEQRWCLHIDPLHQPQLCAKNVALSFFKDIIPVGSLRDKTAALNRFQELQEKAYRENRKTVNDLPVPTGEMYDLKAYSSIANDLPQNYGVGRFGLPASASAERQAQSRQLKAYLLFFDQILTNYQAQLANLKSFFSADQDARTYFGQPVTELAGIDELYVDPAGVSDTIDNVLAKLEDFEDNPVRKNRFLDHLLARFAENFNDYALLMHSLFGERGSEEILEDKVHFIREYGEIFRSKAYNYCKPAWETANVAGITRRLARLTGIRGNNYQTYTASAVTVMTAFPSAENPALFQFQLKSPENDTQFLVSTTEFNSVERAEKAMKTAFQKVPAKGRFRMEAVENRFTYALLDSVNQPIAQCPRTFSTRKEADQDLETALETLIYSGEALFLVEHSLLRPKTEPSDAWMTVCVEPGCDHCEPLDPYSYRVSIVLPGYTMRFRNIDYRRYIENLIRSELPAHVLARICWVSREQLHHFEVVYQPWLDAQAATCADPTLANDQAKALIDRLEHPDFHTIYETGVLHDCDNEDEEIPIILNRTALGTLPLSKPEDPPTPDS</sequence>
<accession>A0A368JP87</accession>
<evidence type="ECO:0000313" key="1">
    <source>
        <dbReference type="EMBL" id="RCR69479.1"/>
    </source>
</evidence>
<name>A0A368JP87_9BACT</name>